<gene>
    <name evidence="3" type="ORF">SAMN05444414_10722</name>
</gene>
<dbReference type="NCBIfam" id="NF037970">
    <property type="entry name" value="vanZ_1"/>
    <property type="match status" value="1"/>
</dbReference>
<keyword evidence="1" id="KW-0812">Transmembrane</keyword>
<evidence type="ECO:0000256" key="1">
    <source>
        <dbReference type="SAM" id="Phobius"/>
    </source>
</evidence>
<accession>A0A1M6YKL7</accession>
<dbReference type="RefSeq" id="WP_073196988.1">
    <property type="nucleotide sequence ID" value="NZ_FRBN01000007.1"/>
</dbReference>
<feature type="transmembrane region" description="Helical" evidence="1">
    <location>
        <begin position="58"/>
        <end position="76"/>
    </location>
</feature>
<organism evidence="3 4">
    <name type="scientific">Roseovarius marisflavi</name>
    <dbReference type="NCBI Taxonomy" id="1054996"/>
    <lineage>
        <taxon>Bacteria</taxon>
        <taxon>Pseudomonadati</taxon>
        <taxon>Pseudomonadota</taxon>
        <taxon>Alphaproteobacteria</taxon>
        <taxon>Rhodobacterales</taxon>
        <taxon>Roseobacteraceae</taxon>
        <taxon>Roseovarius</taxon>
    </lineage>
</organism>
<keyword evidence="1" id="KW-1133">Transmembrane helix</keyword>
<name>A0A1M6YKL7_9RHOB</name>
<feature type="domain" description="VanZ-like" evidence="2">
    <location>
        <begin position="28"/>
        <end position="99"/>
    </location>
</feature>
<protein>
    <submittedName>
        <fullName evidence="3">VanZ like family protein</fullName>
    </submittedName>
</protein>
<dbReference type="STRING" id="1054996.SAMN05444414_10722"/>
<sequence>MAVKLTLLIALAIAALTLTSPGAPEPGIAGFDKLGHFVAFAVLAMPMAYTGRLPLWQIVLAGLAFGGMIEVIQPYVGRRGEWGDLLADGIGVLSGALAAGLGRKWRMT</sequence>
<evidence type="ECO:0000313" key="4">
    <source>
        <dbReference type="Proteomes" id="UP000184191"/>
    </source>
</evidence>
<dbReference type="Pfam" id="PF04892">
    <property type="entry name" value="VanZ"/>
    <property type="match status" value="1"/>
</dbReference>
<proteinExistence type="predicted"/>
<keyword evidence="1" id="KW-0472">Membrane</keyword>
<dbReference type="AlphaFoldDB" id="A0A1M6YKL7"/>
<dbReference type="EMBL" id="FRBN01000007">
    <property type="protein sequence ID" value="SHL18787.1"/>
    <property type="molecule type" value="Genomic_DNA"/>
</dbReference>
<evidence type="ECO:0000313" key="3">
    <source>
        <dbReference type="EMBL" id="SHL18787.1"/>
    </source>
</evidence>
<dbReference type="Proteomes" id="UP000184191">
    <property type="component" value="Unassembled WGS sequence"/>
</dbReference>
<dbReference type="OrthoDB" id="582407at2"/>
<dbReference type="InterPro" id="IPR006976">
    <property type="entry name" value="VanZ-like"/>
</dbReference>
<keyword evidence="4" id="KW-1185">Reference proteome</keyword>
<reference evidence="4" key="1">
    <citation type="submission" date="2016-11" db="EMBL/GenBank/DDBJ databases">
        <authorList>
            <person name="Varghese N."/>
            <person name="Submissions S."/>
        </authorList>
    </citation>
    <scope>NUCLEOTIDE SEQUENCE [LARGE SCALE GENOMIC DNA]</scope>
    <source>
        <strain evidence="4">DSM 29327</strain>
    </source>
</reference>
<evidence type="ECO:0000259" key="2">
    <source>
        <dbReference type="Pfam" id="PF04892"/>
    </source>
</evidence>